<dbReference type="InterPro" id="IPR001173">
    <property type="entry name" value="Glyco_trans_2-like"/>
</dbReference>
<sequence length="347" mass="38696">MSVSRSQPATLSCVIPCLNESANLNVLLPALMAVLRPLAADYEIIVVDDGSTDATPAAMRDWTQRHPQIVYVQLSRNFGKEAALTAGLEAAAGQVVVCMDADLQHPPALIPRMLERWRDGIEMVYAVRASRAGESFFKRAGTRIFYKLMRTPGGMQVPENAGDFRLMDRAVVDALLQLPERNRFMKGLFAWVGFRSEPMMYEPPQRLYGQSTFRPFKLFRFAVDGLTAFTTWPLRLLSICGSFLSLLSFSYGLYIVIKHLMYGDPVQGWTTLITVVLFFAGVQLISVGVLGEYIARIFGEVKNRPVYLVRRREGQGVGRQQAAQAPTALVSPLRPSRRADAMNVVNE</sequence>
<evidence type="ECO:0000256" key="9">
    <source>
        <dbReference type="SAM" id="Phobius"/>
    </source>
</evidence>
<dbReference type="GO" id="GO:0016757">
    <property type="term" value="F:glycosyltransferase activity"/>
    <property type="evidence" value="ECO:0007669"/>
    <property type="project" value="UniProtKB-KW"/>
</dbReference>
<dbReference type="CDD" id="cd04187">
    <property type="entry name" value="DPM1_like_bac"/>
    <property type="match status" value="1"/>
</dbReference>
<evidence type="ECO:0000259" key="10">
    <source>
        <dbReference type="Pfam" id="PF00535"/>
    </source>
</evidence>
<feature type="transmembrane region" description="Helical" evidence="9">
    <location>
        <begin position="269"/>
        <end position="295"/>
    </location>
</feature>
<keyword evidence="2" id="KW-1003">Cell membrane</keyword>
<keyword evidence="7 9" id="KW-0472">Membrane</keyword>
<keyword evidence="4 11" id="KW-0808">Transferase</keyword>
<reference evidence="11 12" key="1">
    <citation type="submission" date="2020-07" db="EMBL/GenBank/DDBJ databases">
        <title>Taxonomic revisions and descriptions of new bacterial species based on genomic comparisons in the high-G+C-content subgroup of the family Alcaligenaceae.</title>
        <authorList>
            <person name="Szabo A."/>
            <person name="Felfoldi T."/>
        </authorList>
    </citation>
    <scope>NUCLEOTIDE SEQUENCE [LARGE SCALE GENOMIC DNA]</scope>
    <source>
        <strain evidence="11 12">LMG 24012</strain>
    </source>
</reference>
<feature type="domain" description="Glycosyltransferase 2-like" evidence="10">
    <location>
        <begin position="12"/>
        <end position="175"/>
    </location>
</feature>
<keyword evidence="12" id="KW-1185">Reference proteome</keyword>
<keyword evidence="3" id="KW-0328">Glycosyltransferase</keyword>
<dbReference type="InterPro" id="IPR029044">
    <property type="entry name" value="Nucleotide-diphossugar_trans"/>
</dbReference>
<keyword evidence="5 9" id="KW-0812">Transmembrane</keyword>
<evidence type="ECO:0000256" key="1">
    <source>
        <dbReference type="ARBA" id="ARBA00004651"/>
    </source>
</evidence>
<comment type="subcellular location">
    <subcellularLocation>
        <location evidence="1">Cell membrane</location>
        <topology evidence="1">Multi-pass membrane protein</topology>
    </subcellularLocation>
</comment>
<gene>
    <name evidence="11" type="ORF">H0A72_09430</name>
</gene>
<dbReference type="RefSeq" id="WP_180154816.1">
    <property type="nucleotide sequence ID" value="NZ_JACCEM010000004.1"/>
</dbReference>
<evidence type="ECO:0000256" key="8">
    <source>
        <dbReference type="ARBA" id="ARBA00038152"/>
    </source>
</evidence>
<organism evidence="11 12">
    <name type="scientific">Parapusillimonas granuli</name>
    <dbReference type="NCBI Taxonomy" id="380911"/>
    <lineage>
        <taxon>Bacteria</taxon>
        <taxon>Pseudomonadati</taxon>
        <taxon>Pseudomonadota</taxon>
        <taxon>Betaproteobacteria</taxon>
        <taxon>Burkholderiales</taxon>
        <taxon>Alcaligenaceae</taxon>
        <taxon>Parapusillimonas</taxon>
    </lineage>
</organism>
<evidence type="ECO:0000256" key="2">
    <source>
        <dbReference type="ARBA" id="ARBA00022475"/>
    </source>
</evidence>
<evidence type="ECO:0000313" key="11">
    <source>
        <dbReference type="EMBL" id="NYT49525.1"/>
    </source>
</evidence>
<comment type="similarity">
    <text evidence="8">Belongs to the glycosyltransferase 2 family. GtrB subfamily.</text>
</comment>
<dbReference type="AlphaFoldDB" id="A0A853FU96"/>
<dbReference type="SUPFAM" id="SSF53448">
    <property type="entry name" value="Nucleotide-diphospho-sugar transferases"/>
    <property type="match status" value="1"/>
</dbReference>
<accession>A0A853FU96</accession>
<dbReference type="GO" id="GO:0005886">
    <property type="term" value="C:plasma membrane"/>
    <property type="evidence" value="ECO:0007669"/>
    <property type="project" value="UniProtKB-SubCell"/>
</dbReference>
<name>A0A853FU96_9BURK</name>
<evidence type="ECO:0000313" key="12">
    <source>
        <dbReference type="Proteomes" id="UP000559809"/>
    </source>
</evidence>
<dbReference type="Gene3D" id="3.90.550.10">
    <property type="entry name" value="Spore Coat Polysaccharide Biosynthesis Protein SpsA, Chain A"/>
    <property type="match status" value="1"/>
</dbReference>
<dbReference type="Proteomes" id="UP000559809">
    <property type="component" value="Unassembled WGS sequence"/>
</dbReference>
<dbReference type="PANTHER" id="PTHR48090:SF8">
    <property type="entry name" value="GLYCOSYLTRANSFERASE CSBB-RELATED"/>
    <property type="match status" value="1"/>
</dbReference>
<proteinExistence type="inferred from homology"/>
<dbReference type="InterPro" id="IPR050256">
    <property type="entry name" value="Glycosyltransferase_2"/>
</dbReference>
<evidence type="ECO:0000256" key="7">
    <source>
        <dbReference type="ARBA" id="ARBA00023136"/>
    </source>
</evidence>
<evidence type="ECO:0000256" key="5">
    <source>
        <dbReference type="ARBA" id="ARBA00022692"/>
    </source>
</evidence>
<evidence type="ECO:0000256" key="6">
    <source>
        <dbReference type="ARBA" id="ARBA00022989"/>
    </source>
</evidence>
<evidence type="ECO:0000256" key="3">
    <source>
        <dbReference type="ARBA" id="ARBA00022676"/>
    </source>
</evidence>
<feature type="transmembrane region" description="Helical" evidence="9">
    <location>
        <begin position="236"/>
        <end position="257"/>
    </location>
</feature>
<comment type="caution">
    <text evidence="11">The sequence shown here is derived from an EMBL/GenBank/DDBJ whole genome shotgun (WGS) entry which is preliminary data.</text>
</comment>
<dbReference type="FunFam" id="3.90.550.10:FF:000079">
    <property type="entry name" value="Probable glycosyl transferase"/>
    <property type="match status" value="1"/>
</dbReference>
<keyword evidence="6 9" id="KW-1133">Transmembrane helix</keyword>
<evidence type="ECO:0000256" key="4">
    <source>
        <dbReference type="ARBA" id="ARBA00022679"/>
    </source>
</evidence>
<dbReference type="PANTHER" id="PTHR48090">
    <property type="entry name" value="UNDECAPRENYL-PHOSPHATE 4-DEOXY-4-FORMAMIDO-L-ARABINOSE TRANSFERASE-RELATED"/>
    <property type="match status" value="1"/>
</dbReference>
<dbReference type="EMBL" id="JACCEM010000004">
    <property type="protein sequence ID" value="NYT49525.1"/>
    <property type="molecule type" value="Genomic_DNA"/>
</dbReference>
<dbReference type="Pfam" id="PF00535">
    <property type="entry name" value="Glycos_transf_2"/>
    <property type="match status" value="1"/>
</dbReference>
<protein>
    <submittedName>
        <fullName evidence="11">Glycosyltransferase family 2 protein</fullName>
    </submittedName>
</protein>